<protein>
    <submittedName>
        <fullName evidence="1">Terpenoid synthase</fullName>
    </submittedName>
</protein>
<dbReference type="Gene3D" id="1.10.600.10">
    <property type="entry name" value="Farnesyl Diphosphate Synthase"/>
    <property type="match status" value="2"/>
</dbReference>
<name>A0AAV9ZV65_9AGAR</name>
<evidence type="ECO:0000313" key="1">
    <source>
        <dbReference type="EMBL" id="KAK6992666.1"/>
    </source>
</evidence>
<keyword evidence="2" id="KW-1185">Reference proteome</keyword>
<organism evidence="1 2">
    <name type="scientific">Favolaschia claudopus</name>
    <dbReference type="NCBI Taxonomy" id="2862362"/>
    <lineage>
        <taxon>Eukaryota</taxon>
        <taxon>Fungi</taxon>
        <taxon>Dikarya</taxon>
        <taxon>Basidiomycota</taxon>
        <taxon>Agaricomycotina</taxon>
        <taxon>Agaricomycetes</taxon>
        <taxon>Agaricomycetidae</taxon>
        <taxon>Agaricales</taxon>
        <taxon>Marasmiineae</taxon>
        <taxon>Mycenaceae</taxon>
        <taxon>Favolaschia</taxon>
    </lineage>
</organism>
<dbReference type="Proteomes" id="UP001362999">
    <property type="component" value="Unassembled WGS sequence"/>
</dbReference>
<comment type="caution">
    <text evidence="1">The sequence shown here is derived from an EMBL/GenBank/DDBJ whole genome shotgun (WGS) entry which is preliminary data.</text>
</comment>
<evidence type="ECO:0000313" key="2">
    <source>
        <dbReference type="Proteomes" id="UP001362999"/>
    </source>
</evidence>
<reference evidence="1 2" key="1">
    <citation type="journal article" date="2024" name="J Genomics">
        <title>Draft genome sequencing and assembly of Favolaschia claudopus CIRM-BRFM 2984 isolated from oak limbs.</title>
        <authorList>
            <person name="Navarro D."/>
            <person name="Drula E."/>
            <person name="Chaduli D."/>
            <person name="Cazenave R."/>
            <person name="Ahrendt S."/>
            <person name="Wang J."/>
            <person name="Lipzen A."/>
            <person name="Daum C."/>
            <person name="Barry K."/>
            <person name="Grigoriev I.V."/>
            <person name="Favel A."/>
            <person name="Rosso M.N."/>
            <person name="Martin F."/>
        </authorList>
    </citation>
    <scope>NUCLEOTIDE SEQUENCE [LARGE SCALE GENOMIC DNA]</scope>
    <source>
        <strain evidence="1 2">CIRM-BRFM 2984</strain>
    </source>
</reference>
<dbReference type="EMBL" id="JAWWNJ010000108">
    <property type="protein sequence ID" value="KAK6992666.1"/>
    <property type="molecule type" value="Genomic_DNA"/>
</dbReference>
<proteinExistence type="predicted"/>
<dbReference type="AlphaFoldDB" id="A0AAV9ZV65"/>
<gene>
    <name evidence="1" type="ORF">R3P38DRAFT_3289408</name>
</gene>
<accession>A0AAV9ZV65</accession>
<dbReference type="InterPro" id="IPR008949">
    <property type="entry name" value="Isoprenoid_synthase_dom_sf"/>
</dbReference>
<sequence length="320" mass="37184">MANEEFTQCIRRFLKDIGFCHEPMPKYDPQYWGPFHHWMLQVLGPKSSWNDKQLAELEHEAGGIIERVYPCASMEHNLVYAKLTAIAILIDDSIEDETVNQDITRFSERLYRGEAQKNALLALYHENMKELSDTHGQDSVLRGLAIVPWMTHIDACLMERELLLVEVATNEPMLTKYIKAVPDVTFVIELTNDVLSFHKEELAGETYNLIHLRTRSIASSRKMPGNGPDGIWTSYDTLRLMCTELRDAIRRVDGLLRLEECERKMRGESGLDDIDEIDVALAMQWRGWRHGFISWHLECRRYKLDFLREIIEAEQKGEKS</sequence>
<dbReference type="SUPFAM" id="SSF48576">
    <property type="entry name" value="Terpenoid synthases"/>
    <property type="match status" value="1"/>
</dbReference>